<comment type="caution">
    <text evidence="1">The sequence shown here is derived from an EMBL/GenBank/DDBJ whole genome shotgun (WGS) entry which is preliminary data.</text>
</comment>
<accession>A0AAE3IL60</accession>
<dbReference type="EMBL" id="JAOTPL010000008">
    <property type="protein sequence ID" value="MCU7694252.1"/>
    <property type="molecule type" value="Genomic_DNA"/>
</dbReference>
<dbReference type="Proteomes" id="UP001209317">
    <property type="component" value="Unassembled WGS sequence"/>
</dbReference>
<name>A0AAE3IL60_9BACT</name>
<evidence type="ECO:0000313" key="1">
    <source>
        <dbReference type="EMBL" id="MCU7694252.1"/>
    </source>
</evidence>
<organism evidence="1 2">
    <name type="scientific">Haoranjiania flava</name>
    <dbReference type="NCBI Taxonomy" id="1856322"/>
    <lineage>
        <taxon>Bacteria</taxon>
        <taxon>Pseudomonadati</taxon>
        <taxon>Bacteroidota</taxon>
        <taxon>Chitinophagia</taxon>
        <taxon>Chitinophagales</taxon>
        <taxon>Chitinophagaceae</taxon>
        <taxon>Haoranjiania</taxon>
    </lineage>
</organism>
<evidence type="ECO:0000313" key="2">
    <source>
        <dbReference type="Proteomes" id="UP001209317"/>
    </source>
</evidence>
<dbReference type="AlphaFoldDB" id="A0AAE3IL60"/>
<proteinExistence type="predicted"/>
<dbReference type="RefSeq" id="WP_263037738.1">
    <property type="nucleotide sequence ID" value="NZ_JAOTPL010000008.1"/>
</dbReference>
<keyword evidence="2" id="KW-1185">Reference proteome</keyword>
<gene>
    <name evidence="1" type="ORF">OD355_06970</name>
</gene>
<reference evidence="1" key="1">
    <citation type="submission" date="2022-10" db="EMBL/GenBank/DDBJ databases">
        <authorList>
            <person name="Kim H.S."/>
            <person name="Kim J.-S."/>
            <person name="Suh M.K."/>
            <person name="Eom M.K."/>
            <person name="Lee J.-S."/>
        </authorList>
    </citation>
    <scope>NUCLEOTIDE SEQUENCE</scope>
    <source>
        <strain evidence="1">LIP-5</strain>
    </source>
</reference>
<protein>
    <submittedName>
        <fullName evidence="1">Uncharacterized protein</fullName>
    </submittedName>
</protein>
<sequence length="40" mass="4316">MSLSNKASRATAARDLQQLAGKKTFLYKGAGRSVAYQLDV</sequence>